<dbReference type="GO" id="GO:1990281">
    <property type="term" value="C:efflux pump complex"/>
    <property type="evidence" value="ECO:0007669"/>
    <property type="project" value="TreeGrafter"/>
</dbReference>
<comment type="caution">
    <text evidence="11">The sequence shown here is derived from an EMBL/GenBank/DDBJ whole genome shotgun (WGS) entry which is preliminary data.</text>
</comment>
<evidence type="ECO:0000256" key="7">
    <source>
        <dbReference type="ARBA" id="ARBA00023237"/>
    </source>
</evidence>
<dbReference type="SUPFAM" id="SSF56954">
    <property type="entry name" value="Outer membrane efflux proteins (OEP)"/>
    <property type="match status" value="1"/>
</dbReference>
<evidence type="ECO:0000256" key="6">
    <source>
        <dbReference type="ARBA" id="ARBA00023136"/>
    </source>
</evidence>
<dbReference type="GO" id="GO:0009279">
    <property type="term" value="C:cell outer membrane"/>
    <property type="evidence" value="ECO:0007669"/>
    <property type="project" value="UniProtKB-SubCell"/>
</dbReference>
<organism evidence="11 12">
    <name type="scientific">Sphingomonas jinjuensis</name>
    <dbReference type="NCBI Taxonomy" id="535907"/>
    <lineage>
        <taxon>Bacteria</taxon>
        <taxon>Pseudomonadati</taxon>
        <taxon>Pseudomonadota</taxon>
        <taxon>Alphaproteobacteria</taxon>
        <taxon>Sphingomonadales</taxon>
        <taxon>Sphingomonadaceae</taxon>
        <taxon>Sphingomonas</taxon>
    </lineage>
</organism>
<accession>A0A840FBE2</accession>
<keyword evidence="8" id="KW-0175">Coiled coil</keyword>
<gene>
    <name evidence="11" type="ORF">GGQ80_000982</name>
</gene>
<dbReference type="Gene3D" id="1.20.1600.10">
    <property type="entry name" value="Outer membrane efflux proteins (OEP)"/>
    <property type="match status" value="1"/>
</dbReference>
<feature type="chain" id="PRO_5032364656" evidence="10">
    <location>
        <begin position="23"/>
        <end position="505"/>
    </location>
</feature>
<feature type="compositionally biased region" description="Polar residues" evidence="9">
    <location>
        <begin position="494"/>
        <end position="505"/>
    </location>
</feature>
<evidence type="ECO:0000256" key="3">
    <source>
        <dbReference type="ARBA" id="ARBA00022448"/>
    </source>
</evidence>
<keyword evidence="5" id="KW-0812">Transmembrane</keyword>
<evidence type="ECO:0000256" key="5">
    <source>
        <dbReference type="ARBA" id="ARBA00022692"/>
    </source>
</evidence>
<proteinExistence type="inferred from homology"/>
<dbReference type="PANTHER" id="PTHR30026">
    <property type="entry name" value="OUTER MEMBRANE PROTEIN TOLC"/>
    <property type="match status" value="1"/>
</dbReference>
<evidence type="ECO:0000256" key="8">
    <source>
        <dbReference type="SAM" id="Coils"/>
    </source>
</evidence>
<dbReference type="InterPro" id="IPR051906">
    <property type="entry name" value="TolC-like"/>
</dbReference>
<dbReference type="RefSeq" id="WP_183982764.1">
    <property type="nucleotide sequence ID" value="NZ_JACIEV010000002.1"/>
</dbReference>
<dbReference type="NCBIfam" id="TIGR01844">
    <property type="entry name" value="type_I_sec_TolC"/>
    <property type="match status" value="1"/>
</dbReference>
<keyword evidence="10" id="KW-0732">Signal</keyword>
<evidence type="ECO:0000256" key="9">
    <source>
        <dbReference type="SAM" id="MobiDB-lite"/>
    </source>
</evidence>
<dbReference type="Proteomes" id="UP000529795">
    <property type="component" value="Unassembled WGS sequence"/>
</dbReference>
<dbReference type="EMBL" id="JACIEV010000002">
    <property type="protein sequence ID" value="MBB4153094.1"/>
    <property type="molecule type" value="Genomic_DNA"/>
</dbReference>
<evidence type="ECO:0000256" key="1">
    <source>
        <dbReference type="ARBA" id="ARBA00004442"/>
    </source>
</evidence>
<name>A0A840FBE2_9SPHN</name>
<feature type="compositionally biased region" description="Low complexity" evidence="9">
    <location>
        <begin position="460"/>
        <end position="472"/>
    </location>
</feature>
<dbReference type="PANTHER" id="PTHR30026:SF22">
    <property type="entry name" value="OUTER MEMBRANE EFFLUX PROTEIN"/>
    <property type="match status" value="1"/>
</dbReference>
<feature type="region of interest" description="Disordered" evidence="9">
    <location>
        <begin position="452"/>
        <end position="505"/>
    </location>
</feature>
<feature type="coiled-coil region" evidence="8">
    <location>
        <begin position="178"/>
        <end position="205"/>
    </location>
</feature>
<keyword evidence="6" id="KW-0472">Membrane</keyword>
<reference evidence="11 12" key="1">
    <citation type="submission" date="2020-08" db="EMBL/GenBank/DDBJ databases">
        <title>Genomic Encyclopedia of Type Strains, Phase IV (KMG-IV): sequencing the most valuable type-strain genomes for metagenomic binning, comparative biology and taxonomic classification.</title>
        <authorList>
            <person name="Goeker M."/>
        </authorList>
    </citation>
    <scope>NUCLEOTIDE SEQUENCE [LARGE SCALE GENOMIC DNA]</scope>
    <source>
        <strain evidence="11 12">YC6723</strain>
    </source>
</reference>
<dbReference type="Pfam" id="PF02321">
    <property type="entry name" value="OEP"/>
    <property type="match status" value="2"/>
</dbReference>
<evidence type="ECO:0000313" key="11">
    <source>
        <dbReference type="EMBL" id="MBB4153094.1"/>
    </source>
</evidence>
<dbReference type="GO" id="GO:0015562">
    <property type="term" value="F:efflux transmembrane transporter activity"/>
    <property type="evidence" value="ECO:0007669"/>
    <property type="project" value="InterPro"/>
</dbReference>
<evidence type="ECO:0000313" key="12">
    <source>
        <dbReference type="Proteomes" id="UP000529795"/>
    </source>
</evidence>
<keyword evidence="4" id="KW-1134">Transmembrane beta strand</keyword>
<protein>
    <submittedName>
        <fullName evidence="11">Outer membrane protein</fullName>
    </submittedName>
</protein>
<dbReference type="GO" id="GO:0015288">
    <property type="term" value="F:porin activity"/>
    <property type="evidence" value="ECO:0007669"/>
    <property type="project" value="TreeGrafter"/>
</dbReference>
<dbReference type="InterPro" id="IPR010130">
    <property type="entry name" value="T1SS_OMP_TolC"/>
</dbReference>
<evidence type="ECO:0000256" key="10">
    <source>
        <dbReference type="SAM" id="SignalP"/>
    </source>
</evidence>
<comment type="similarity">
    <text evidence="2">Belongs to the outer membrane factor (OMF) (TC 1.B.17) family.</text>
</comment>
<evidence type="ECO:0000256" key="4">
    <source>
        <dbReference type="ARBA" id="ARBA00022452"/>
    </source>
</evidence>
<feature type="signal peptide" evidence="10">
    <location>
        <begin position="1"/>
        <end position="22"/>
    </location>
</feature>
<dbReference type="InterPro" id="IPR003423">
    <property type="entry name" value="OMP_efflux"/>
</dbReference>
<dbReference type="AlphaFoldDB" id="A0A840FBE2"/>
<keyword evidence="3" id="KW-0813">Transport</keyword>
<comment type="subcellular location">
    <subcellularLocation>
        <location evidence="1">Cell outer membrane</location>
    </subcellularLocation>
</comment>
<keyword evidence="7" id="KW-0998">Cell outer membrane</keyword>
<sequence>MRRTVILLLAAAGPLIGVPAGAETLREALAKAYASNPTLTGARAQLRATDEGVPIARASGLPSLNLNGTATDNVVQANNNFLNPERLGNGQINFSIPLYQGGAVKNAVRAAETRVEAGRAQLRGTEANTFTNVVAAYMNVIRDEAIVGLNRQNVRVLEVNLNASRDRFQVGDLTRTDVAQSEARLATARAQLQSAEATLIGSRENYIAVIGDPPGTLEQPPALPNLPNSPGTAVSEALTKNPNLLAAKRAADATRYDIGVAKANRMPRIAAVTTGTYFNYLGSVPTVANGQRIPNSATAATVGAQLTLPLFQGGRPAAQIRQAEALRGQALENQTATERAVISQTRSAYAAWQSSQQVIASAETAVNANKLSLEGVRAENSVGTRTILDILNAEQELLNSQVTLVSARRDAYVAGFALLAAMGNAEARDLGLDGGTLYDPTVNYRRVRGKISDFGSDGEPTPVAPSTATTPAQDATVTRSLDPVLDAPVDRSRALTTGAQAPNRQ</sequence>
<keyword evidence="12" id="KW-1185">Reference proteome</keyword>
<evidence type="ECO:0000256" key="2">
    <source>
        <dbReference type="ARBA" id="ARBA00007613"/>
    </source>
</evidence>